<dbReference type="SUPFAM" id="SSF101148">
    <property type="entry name" value="Plant invertase/pectin methylesterase inhibitor"/>
    <property type="match status" value="1"/>
</dbReference>
<dbReference type="InterPro" id="IPR051955">
    <property type="entry name" value="PME_Inhibitor"/>
</dbReference>
<feature type="domain" description="Pectinesterase inhibitor" evidence="4">
    <location>
        <begin position="36"/>
        <end position="192"/>
    </location>
</feature>
<protein>
    <recommendedName>
        <fullName evidence="4">Pectinesterase inhibitor domain-containing protein</fullName>
    </recommendedName>
</protein>
<dbReference type="InterPro" id="IPR006501">
    <property type="entry name" value="Pectinesterase_inhib_dom"/>
</dbReference>
<proteinExistence type="inferred from homology"/>
<comment type="similarity">
    <text evidence="2">Belongs to the PMEI family.</text>
</comment>
<feature type="chain" id="PRO_5014835105" description="Pectinesterase inhibitor domain-containing protein" evidence="3">
    <location>
        <begin position="29"/>
        <end position="201"/>
    </location>
</feature>
<evidence type="ECO:0000256" key="1">
    <source>
        <dbReference type="ARBA" id="ARBA00022729"/>
    </source>
</evidence>
<dbReference type="Gene3D" id="1.20.140.40">
    <property type="entry name" value="Invertase/pectin methylesterase inhibitor family protein"/>
    <property type="match status" value="1"/>
</dbReference>
<evidence type="ECO:0000256" key="3">
    <source>
        <dbReference type="SAM" id="SignalP"/>
    </source>
</evidence>
<sequence>MEGSSFTKFVKFLFILLAIISNTKPSLATRNLAPKPNTDFIRKSCNATIYPRLCFSSLLSHANSIQTSPKLLTATALNVTLATAKSTSALLSSLSQSHGLKPREIDAMKDCIEELSDSVYELRESIGEMCKLEGFDFQVKMNDIQTWVSAALTDEDTCTDGFEGKAMNVKVKNDVRKLIMNIAHLTSNALALINRYVSLHG</sequence>
<dbReference type="InterPro" id="IPR035513">
    <property type="entry name" value="Invertase/methylesterase_inhib"/>
</dbReference>
<organism evidence="5">
    <name type="scientific">Fagus sylvatica</name>
    <name type="common">Beechnut</name>
    <dbReference type="NCBI Taxonomy" id="28930"/>
    <lineage>
        <taxon>Eukaryota</taxon>
        <taxon>Viridiplantae</taxon>
        <taxon>Streptophyta</taxon>
        <taxon>Embryophyta</taxon>
        <taxon>Tracheophyta</taxon>
        <taxon>Spermatophyta</taxon>
        <taxon>Magnoliopsida</taxon>
        <taxon>eudicotyledons</taxon>
        <taxon>Gunneridae</taxon>
        <taxon>Pentapetalae</taxon>
        <taxon>rosids</taxon>
        <taxon>fabids</taxon>
        <taxon>Fagales</taxon>
        <taxon>Fagaceae</taxon>
        <taxon>Fagus</taxon>
    </lineage>
</organism>
<feature type="signal peptide" evidence="3">
    <location>
        <begin position="1"/>
        <end position="28"/>
    </location>
</feature>
<dbReference type="Pfam" id="PF04043">
    <property type="entry name" value="PMEI"/>
    <property type="match status" value="1"/>
</dbReference>
<evidence type="ECO:0000313" key="5">
    <source>
        <dbReference type="EMBL" id="SPD14756.1"/>
    </source>
</evidence>
<gene>
    <name evidence="5" type="ORF">FSB_LOCUS42638</name>
</gene>
<name>A0A2N9HKQ0_FAGSY</name>
<evidence type="ECO:0000259" key="4">
    <source>
        <dbReference type="SMART" id="SM00856"/>
    </source>
</evidence>
<dbReference type="NCBIfam" id="TIGR01614">
    <property type="entry name" value="PME_inhib"/>
    <property type="match status" value="1"/>
</dbReference>
<evidence type="ECO:0000256" key="2">
    <source>
        <dbReference type="ARBA" id="ARBA00038471"/>
    </source>
</evidence>
<accession>A0A2N9HKQ0</accession>
<dbReference type="PANTHER" id="PTHR31080:SF117">
    <property type="entry name" value="PLANT INVERTASE_PECTIN METHYLESTERASE INHIBITOR SUPERFAMILY PROTEIN"/>
    <property type="match status" value="1"/>
</dbReference>
<dbReference type="AlphaFoldDB" id="A0A2N9HKQ0"/>
<dbReference type="EMBL" id="OIVN01003990">
    <property type="protein sequence ID" value="SPD14756.1"/>
    <property type="molecule type" value="Genomic_DNA"/>
</dbReference>
<dbReference type="CDD" id="cd15798">
    <property type="entry name" value="PMEI-like_3"/>
    <property type="match status" value="1"/>
</dbReference>
<dbReference type="FunFam" id="1.20.140.40:FF:000005">
    <property type="entry name" value="Pectin methylesterase inhibitor 1"/>
    <property type="match status" value="1"/>
</dbReference>
<reference evidence="5" key="1">
    <citation type="submission" date="2018-02" db="EMBL/GenBank/DDBJ databases">
        <authorList>
            <person name="Cohen D.B."/>
            <person name="Kent A.D."/>
        </authorList>
    </citation>
    <scope>NUCLEOTIDE SEQUENCE</scope>
</reference>
<dbReference type="GO" id="GO:0046910">
    <property type="term" value="F:pectinesterase inhibitor activity"/>
    <property type="evidence" value="ECO:0007669"/>
    <property type="project" value="UniProtKB-ARBA"/>
</dbReference>
<dbReference type="PANTHER" id="PTHR31080">
    <property type="entry name" value="PECTINESTERASE INHIBITOR-LIKE"/>
    <property type="match status" value="1"/>
</dbReference>
<dbReference type="SMART" id="SM00856">
    <property type="entry name" value="PMEI"/>
    <property type="match status" value="1"/>
</dbReference>
<keyword evidence="1 3" id="KW-0732">Signal</keyword>